<proteinExistence type="inferred from homology"/>
<dbReference type="PROSITE" id="PS51846">
    <property type="entry name" value="CNNM"/>
    <property type="match status" value="1"/>
</dbReference>
<organism evidence="13 14">
    <name type="scientific">Youngiibacter multivorans</name>
    <dbReference type="NCBI Taxonomy" id="937251"/>
    <lineage>
        <taxon>Bacteria</taxon>
        <taxon>Bacillati</taxon>
        <taxon>Bacillota</taxon>
        <taxon>Clostridia</taxon>
        <taxon>Eubacteriales</taxon>
        <taxon>Clostridiaceae</taxon>
        <taxon>Youngiibacter</taxon>
    </lineage>
</organism>
<dbReference type="Pfam" id="PF01595">
    <property type="entry name" value="CNNM"/>
    <property type="match status" value="1"/>
</dbReference>
<dbReference type="SUPFAM" id="SSF56176">
    <property type="entry name" value="FAD-binding/transporter-associated domain-like"/>
    <property type="match status" value="1"/>
</dbReference>
<dbReference type="Gene3D" id="3.10.580.10">
    <property type="entry name" value="CBS-domain"/>
    <property type="match status" value="1"/>
</dbReference>
<evidence type="ECO:0000313" key="13">
    <source>
        <dbReference type="EMBL" id="MBP1919657.1"/>
    </source>
</evidence>
<dbReference type="Pfam" id="PF03471">
    <property type="entry name" value="CorC_HlyC"/>
    <property type="match status" value="1"/>
</dbReference>
<dbReference type="EMBL" id="JAGGKC010000017">
    <property type="protein sequence ID" value="MBP1919657.1"/>
    <property type="molecule type" value="Genomic_DNA"/>
</dbReference>
<dbReference type="Gene3D" id="3.30.465.10">
    <property type="match status" value="1"/>
</dbReference>
<keyword evidence="7 9" id="KW-0472">Membrane</keyword>
<dbReference type="PROSITE" id="PS51371">
    <property type="entry name" value="CBS"/>
    <property type="match status" value="2"/>
</dbReference>
<dbReference type="RefSeq" id="WP_209459851.1">
    <property type="nucleotide sequence ID" value="NZ_JAGGKC010000017.1"/>
</dbReference>
<feature type="transmembrane region" description="Helical" evidence="10">
    <location>
        <begin position="6"/>
        <end position="29"/>
    </location>
</feature>
<feature type="transmembrane region" description="Helical" evidence="10">
    <location>
        <begin position="130"/>
        <end position="155"/>
    </location>
</feature>
<name>A0ABS4G534_9CLOT</name>
<evidence type="ECO:0000256" key="6">
    <source>
        <dbReference type="ARBA" id="ARBA00023122"/>
    </source>
</evidence>
<keyword evidence="5 9" id="KW-1133">Transmembrane helix</keyword>
<sequence length="415" mass="46331">MEAGTWQLVLIVVLIFISAFLSASETALLSLSKIRLRHMVEEEVKGAYLVQGLLDDSSKVVITILIGDNISNVAATALGAKLAIERYGYGALPVSIAIMAVFIIIFGEMIPKTLASQHSEPVSLFVARPINAIKILLAPIVFLFQKASSLLILVLGGNPKKTGPAITEEDLKTLVDVGSEEGVLEVGEKEMLFNVFEFGDLQVKDVMVQRVDIVALDVRSTYQEVLEVIMNEQFSRIPVYKEDIDDIIGVLNVKDLLFLSDKQKSDFNLEDNVREVYFTYEFKKIIDLFKELKKERNHMAVVLDEYGGTVGIATIEDLLEEIVGEIGDEYDDEETQDIEVIKEDEYIVTGSFRLDELNEEIGTTIESEEFDSVGGYLIGVLGTFPENGQEIESEGIRFIVEEVDKNRIKKVRIFT</sequence>
<evidence type="ECO:0000256" key="4">
    <source>
        <dbReference type="ARBA" id="ARBA00022737"/>
    </source>
</evidence>
<evidence type="ECO:0000256" key="10">
    <source>
        <dbReference type="SAM" id="Phobius"/>
    </source>
</evidence>
<keyword evidence="6 8" id="KW-0129">CBS domain</keyword>
<evidence type="ECO:0000256" key="8">
    <source>
        <dbReference type="PROSITE-ProRule" id="PRU00703"/>
    </source>
</evidence>
<comment type="subcellular location">
    <subcellularLocation>
        <location evidence="1">Membrane</location>
        <topology evidence="1">Multi-pass membrane protein</topology>
    </subcellularLocation>
</comment>
<evidence type="ECO:0000256" key="7">
    <source>
        <dbReference type="ARBA" id="ARBA00023136"/>
    </source>
</evidence>
<dbReference type="InterPro" id="IPR000644">
    <property type="entry name" value="CBS_dom"/>
</dbReference>
<keyword evidence="4" id="KW-0677">Repeat</keyword>
<dbReference type="Pfam" id="PF00571">
    <property type="entry name" value="CBS"/>
    <property type="match status" value="2"/>
</dbReference>
<dbReference type="PANTHER" id="PTHR22777:SF17">
    <property type="entry name" value="UPF0053 PROTEIN SLL0260"/>
    <property type="match status" value="1"/>
</dbReference>
<dbReference type="InterPro" id="IPR016169">
    <property type="entry name" value="FAD-bd_PCMH_sub2"/>
</dbReference>
<keyword evidence="14" id="KW-1185">Reference proteome</keyword>
<dbReference type="InterPro" id="IPR044751">
    <property type="entry name" value="Ion_transp-like_CBS"/>
</dbReference>
<dbReference type="InterPro" id="IPR036318">
    <property type="entry name" value="FAD-bd_PCMH-like_sf"/>
</dbReference>
<protein>
    <submittedName>
        <fullName evidence="13">CBS domain containing-hemolysin-like protein</fullName>
    </submittedName>
</protein>
<dbReference type="PANTHER" id="PTHR22777">
    <property type="entry name" value="HEMOLYSIN-RELATED"/>
    <property type="match status" value="1"/>
</dbReference>
<dbReference type="Proteomes" id="UP001519271">
    <property type="component" value="Unassembled WGS sequence"/>
</dbReference>
<evidence type="ECO:0000259" key="12">
    <source>
        <dbReference type="PROSITE" id="PS51846"/>
    </source>
</evidence>
<comment type="caution">
    <text evidence="13">The sequence shown here is derived from an EMBL/GenBank/DDBJ whole genome shotgun (WGS) entry which is preliminary data.</text>
</comment>
<dbReference type="SUPFAM" id="SSF54631">
    <property type="entry name" value="CBS-domain pair"/>
    <property type="match status" value="1"/>
</dbReference>
<gene>
    <name evidence="13" type="ORF">J2Z34_002147</name>
</gene>
<evidence type="ECO:0000256" key="3">
    <source>
        <dbReference type="ARBA" id="ARBA00022692"/>
    </source>
</evidence>
<dbReference type="CDD" id="cd04590">
    <property type="entry name" value="CBS_pair_CorC_HlyC_assoc"/>
    <property type="match status" value="1"/>
</dbReference>
<comment type="similarity">
    <text evidence="2">Belongs to the UPF0053 family.</text>
</comment>
<feature type="domain" description="CBS" evidence="11">
    <location>
        <begin position="272"/>
        <end position="329"/>
    </location>
</feature>
<evidence type="ECO:0000256" key="9">
    <source>
        <dbReference type="PROSITE-ProRule" id="PRU01193"/>
    </source>
</evidence>
<feature type="domain" description="CNNM transmembrane" evidence="12">
    <location>
        <begin position="1"/>
        <end position="188"/>
    </location>
</feature>
<evidence type="ECO:0000256" key="5">
    <source>
        <dbReference type="ARBA" id="ARBA00022989"/>
    </source>
</evidence>
<keyword evidence="3 9" id="KW-0812">Transmembrane</keyword>
<accession>A0ABS4G534</accession>
<dbReference type="SMART" id="SM01091">
    <property type="entry name" value="CorC_HlyC"/>
    <property type="match status" value="1"/>
</dbReference>
<dbReference type="InterPro" id="IPR002550">
    <property type="entry name" value="CNNM"/>
</dbReference>
<reference evidence="13 14" key="1">
    <citation type="submission" date="2021-03" db="EMBL/GenBank/DDBJ databases">
        <title>Genomic Encyclopedia of Type Strains, Phase IV (KMG-IV): sequencing the most valuable type-strain genomes for metagenomic binning, comparative biology and taxonomic classification.</title>
        <authorList>
            <person name="Goeker M."/>
        </authorList>
    </citation>
    <scope>NUCLEOTIDE SEQUENCE [LARGE SCALE GENOMIC DNA]</scope>
    <source>
        <strain evidence="13 14">DSM 6139</strain>
    </source>
</reference>
<evidence type="ECO:0000256" key="2">
    <source>
        <dbReference type="ARBA" id="ARBA00006337"/>
    </source>
</evidence>
<dbReference type="InterPro" id="IPR005170">
    <property type="entry name" value="Transptr-assoc_dom"/>
</dbReference>
<evidence type="ECO:0000259" key="11">
    <source>
        <dbReference type="PROSITE" id="PS51371"/>
    </source>
</evidence>
<feature type="transmembrane region" description="Helical" evidence="10">
    <location>
        <begin position="87"/>
        <end position="110"/>
    </location>
</feature>
<evidence type="ECO:0000313" key="14">
    <source>
        <dbReference type="Proteomes" id="UP001519271"/>
    </source>
</evidence>
<feature type="domain" description="CBS" evidence="11">
    <location>
        <begin position="207"/>
        <end position="267"/>
    </location>
</feature>
<dbReference type="InterPro" id="IPR046342">
    <property type="entry name" value="CBS_dom_sf"/>
</dbReference>
<evidence type="ECO:0000256" key="1">
    <source>
        <dbReference type="ARBA" id="ARBA00004141"/>
    </source>
</evidence>